<dbReference type="SMART" id="SM00651">
    <property type="entry name" value="Sm"/>
    <property type="match status" value="1"/>
</dbReference>
<dbReference type="InterPro" id="IPR027141">
    <property type="entry name" value="LSm4/Sm_D1/D3"/>
</dbReference>
<sequence length="258" mass="28898">MSSVGVPIKVLHDAEGHVITLETINGEVFRGKLIEAEDNMNVHMQEIIMTARDGKTSSLQHVYIRGSKIRFLILPDMLKNSPMLKRPLGARGLGTGRGKNIIVRAGCKTELDCLHLSFQLVVALVLFVGLHSSDAKDFAFHYIFYCNLSDFFKHSSQWPVDVDFHSVHGSAVSSLLDGMRWTNLFDIRTESVNRKMWRSCGQSHCSQQGCSTVDWTPMQCHDTNKRSKSTNNYLSARGYPPTEGTRLPGGRCLVSMPR</sequence>
<evidence type="ECO:0000313" key="13">
    <source>
        <dbReference type="EMBL" id="CDS16440.1"/>
    </source>
</evidence>
<dbReference type="GO" id="GO:0000387">
    <property type="term" value="P:spliceosomal snRNP assembly"/>
    <property type="evidence" value="ECO:0007669"/>
    <property type="project" value="InterPro"/>
</dbReference>
<reference evidence="15" key="3">
    <citation type="submission" date="2020-10" db="UniProtKB">
        <authorList>
            <consortium name="WormBaseParasite"/>
        </authorList>
    </citation>
    <scope>IDENTIFICATION</scope>
</reference>
<comment type="subcellular location">
    <subcellularLocation>
        <location evidence="2">Cytoplasm</location>
        <location evidence="2">Cytosol</location>
    </subcellularLocation>
    <subcellularLocation>
        <location evidence="1">Nucleus</location>
    </subcellularLocation>
</comment>
<evidence type="ECO:0000256" key="9">
    <source>
        <dbReference type="ARBA" id="ARBA00023242"/>
    </source>
</evidence>
<dbReference type="GO" id="GO:0005681">
    <property type="term" value="C:spliceosomal complex"/>
    <property type="evidence" value="ECO:0007669"/>
    <property type="project" value="UniProtKB-KW"/>
</dbReference>
<name>A0A068WFQ2_ECHGR</name>
<keyword evidence="10 13" id="KW-0687">Ribonucleoprotein</keyword>
<dbReference type="InterPro" id="IPR047575">
    <property type="entry name" value="Sm"/>
</dbReference>
<dbReference type="Pfam" id="PF01423">
    <property type="entry name" value="LSM"/>
    <property type="match status" value="1"/>
</dbReference>
<evidence type="ECO:0000256" key="3">
    <source>
        <dbReference type="ARBA" id="ARBA00008146"/>
    </source>
</evidence>
<evidence type="ECO:0000256" key="2">
    <source>
        <dbReference type="ARBA" id="ARBA00004514"/>
    </source>
</evidence>
<evidence type="ECO:0000256" key="6">
    <source>
        <dbReference type="ARBA" id="ARBA00022664"/>
    </source>
</evidence>
<reference evidence="13 14" key="1">
    <citation type="journal article" date="2013" name="Nature">
        <title>The genomes of four tapeworm species reveal adaptations to parasitism.</title>
        <authorList>
            <person name="Tsai I.J."/>
            <person name="Zarowiecki M."/>
            <person name="Holroyd N."/>
            <person name="Garciarrubio A."/>
            <person name="Sanchez-Flores A."/>
            <person name="Brooks K.L."/>
            <person name="Tracey A."/>
            <person name="Bobes R.J."/>
            <person name="Fragoso G."/>
            <person name="Sciutto E."/>
            <person name="Aslett M."/>
            <person name="Beasley H."/>
            <person name="Bennett H.M."/>
            <person name="Cai J."/>
            <person name="Camicia F."/>
            <person name="Clark R."/>
            <person name="Cucher M."/>
            <person name="De Silva N."/>
            <person name="Day T.A."/>
            <person name="Deplazes P."/>
            <person name="Estrada K."/>
            <person name="Fernandez C."/>
            <person name="Holland P.W."/>
            <person name="Hou J."/>
            <person name="Hu S."/>
            <person name="Huckvale T."/>
            <person name="Hung S.S."/>
            <person name="Kamenetzky L."/>
            <person name="Keane J.A."/>
            <person name="Kiss F."/>
            <person name="Koziol U."/>
            <person name="Lambert O."/>
            <person name="Liu K."/>
            <person name="Luo X."/>
            <person name="Luo Y."/>
            <person name="Macchiaroli N."/>
            <person name="Nichol S."/>
            <person name="Paps J."/>
            <person name="Parkinson J."/>
            <person name="Pouchkina-Stantcheva N."/>
            <person name="Riddiford N."/>
            <person name="Rosenzvit M."/>
            <person name="Salinas G."/>
            <person name="Wasmuth J.D."/>
            <person name="Zamanian M."/>
            <person name="Zheng Y."/>
            <person name="Cai X."/>
            <person name="Soberon X."/>
            <person name="Olson P.D."/>
            <person name="Laclette J.P."/>
            <person name="Brehm K."/>
            <person name="Berriman M."/>
            <person name="Garciarrubio A."/>
            <person name="Bobes R.J."/>
            <person name="Fragoso G."/>
            <person name="Sanchez-Flores A."/>
            <person name="Estrada K."/>
            <person name="Cevallos M.A."/>
            <person name="Morett E."/>
            <person name="Gonzalez V."/>
            <person name="Portillo T."/>
            <person name="Ochoa-Leyva A."/>
            <person name="Jose M.V."/>
            <person name="Sciutto E."/>
            <person name="Landa A."/>
            <person name="Jimenez L."/>
            <person name="Valdes V."/>
            <person name="Carrero J.C."/>
            <person name="Larralde C."/>
            <person name="Morales-Montor J."/>
            <person name="Limon-Lason J."/>
            <person name="Soberon X."/>
            <person name="Laclette J.P."/>
        </authorList>
    </citation>
    <scope>NUCLEOTIDE SEQUENCE [LARGE SCALE GENOMIC DNA]</scope>
</reference>
<proteinExistence type="inferred from homology"/>
<gene>
    <name evidence="13" type="ORF">EgrG_000886700</name>
</gene>
<evidence type="ECO:0000256" key="4">
    <source>
        <dbReference type="ARBA" id="ARBA00020160"/>
    </source>
</evidence>
<evidence type="ECO:0000313" key="14">
    <source>
        <dbReference type="Proteomes" id="UP000492820"/>
    </source>
</evidence>
<dbReference type="OrthoDB" id="6425924at2759"/>
<dbReference type="WBParaSite" id="EgrG_000886700">
    <property type="protein sequence ID" value="EgrG_000886700"/>
    <property type="gene ID" value="EgrG_000886700"/>
</dbReference>
<comment type="similarity">
    <text evidence="3">Belongs to the snRNP core protein family.</text>
</comment>
<evidence type="ECO:0000256" key="5">
    <source>
        <dbReference type="ARBA" id="ARBA00022490"/>
    </source>
</evidence>
<dbReference type="Proteomes" id="UP000492820">
    <property type="component" value="Unassembled WGS sequence"/>
</dbReference>
<dbReference type="InterPro" id="IPR034099">
    <property type="entry name" value="SmD3"/>
</dbReference>
<dbReference type="CDD" id="cd01721">
    <property type="entry name" value="Sm_D3"/>
    <property type="match status" value="1"/>
</dbReference>
<keyword evidence="8" id="KW-0508">mRNA splicing</keyword>
<dbReference type="InterPro" id="IPR010920">
    <property type="entry name" value="LSM_dom_sf"/>
</dbReference>
<dbReference type="GO" id="GO:0005829">
    <property type="term" value="C:cytosol"/>
    <property type="evidence" value="ECO:0007669"/>
    <property type="project" value="UniProtKB-SubCell"/>
</dbReference>
<dbReference type="EMBL" id="LK028576">
    <property type="protein sequence ID" value="CDS16440.1"/>
    <property type="molecule type" value="Genomic_DNA"/>
</dbReference>
<accession>A0A068WFQ2</accession>
<dbReference type="SUPFAM" id="SSF50182">
    <property type="entry name" value="Sm-like ribonucleoproteins"/>
    <property type="match status" value="1"/>
</dbReference>
<organism evidence="13">
    <name type="scientific">Echinococcus granulosus</name>
    <name type="common">Hydatid tapeworm</name>
    <dbReference type="NCBI Taxonomy" id="6210"/>
    <lineage>
        <taxon>Eukaryota</taxon>
        <taxon>Metazoa</taxon>
        <taxon>Spiralia</taxon>
        <taxon>Lophotrochozoa</taxon>
        <taxon>Platyhelminthes</taxon>
        <taxon>Cestoda</taxon>
        <taxon>Eucestoda</taxon>
        <taxon>Cyclophyllidea</taxon>
        <taxon>Taeniidae</taxon>
        <taxon>Echinococcus</taxon>
        <taxon>Echinococcus granulosus group</taxon>
    </lineage>
</organism>
<keyword evidence="5" id="KW-0963">Cytoplasm</keyword>
<evidence type="ECO:0000256" key="11">
    <source>
        <dbReference type="ARBA" id="ARBA00033126"/>
    </source>
</evidence>
<dbReference type="AlphaFoldDB" id="A0A068WFQ2"/>
<evidence type="ECO:0000256" key="8">
    <source>
        <dbReference type="ARBA" id="ARBA00023187"/>
    </source>
</evidence>
<dbReference type="FunFam" id="2.30.30.100:FF:000002">
    <property type="entry name" value="Small nuclear ribonucleoprotein Sm D3"/>
    <property type="match status" value="1"/>
</dbReference>
<evidence type="ECO:0000313" key="15">
    <source>
        <dbReference type="WBParaSite" id="EgrG_000886700"/>
    </source>
</evidence>
<keyword evidence="9" id="KW-0539">Nucleus</keyword>
<feature type="domain" description="Sm" evidence="12">
    <location>
        <begin position="6"/>
        <end position="78"/>
    </location>
</feature>
<reference evidence="13" key="2">
    <citation type="submission" date="2014-06" db="EMBL/GenBank/DDBJ databases">
        <authorList>
            <person name="Aslett M."/>
        </authorList>
    </citation>
    <scope>NUCLEOTIDE SEQUENCE</scope>
</reference>
<evidence type="ECO:0000256" key="1">
    <source>
        <dbReference type="ARBA" id="ARBA00004123"/>
    </source>
</evidence>
<protein>
    <recommendedName>
        <fullName evidence="4">Small nuclear ribonucleoprotein Sm D3</fullName>
    </recommendedName>
    <alternativeName>
        <fullName evidence="11">snRNP core protein D3</fullName>
    </alternativeName>
</protein>
<dbReference type="Gene3D" id="2.30.30.100">
    <property type="match status" value="1"/>
</dbReference>
<dbReference type="InterPro" id="IPR001163">
    <property type="entry name" value="Sm_dom_euk/arc"/>
</dbReference>
<evidence type="ECO:0000256" key="10">
    <source>
        <dbReference type="ARBA" id="ARBA00023274"/>
    </source>
</evidence>
<keyword evidence="7" id="KW-0747">Spliceosome</keyword>
<dbReference type="GO" id="GO:0003723">
    <property type="term" value="F:RNA binding"/>
    <property type="evidence" value="ECO:0007669"/>
    <property type="project" value="InterPro"/>
</dbReference>
<keyword evidence="6" id="KW-0507">mRNA processing</keyword>
<dbReference type="PANTHER" id="PTHR23338">
    <property type="entry name" value="SMALL NUCLEAR RIBONUCLEOPROTEIN SM"/>
    <property type="match status" value="1"/>
</dbReference>
<evidence type="ECO:0000259" key="12">
    <source>
        <dbReference type="PROSITE" id="PS52002"/>
    </source>
</evidence>
<dbReference type="PROSITE" id="PS52002">
    <property type="entry name" value="SM"/>
    <property type="match status" value="1"/>
</dbReference>
<evidence type="ECO:0000256" key="7">
    <source>
        <dbReference type="ARBA" id="ARBA00022728"/>
    </source>
</evidence>